<dbReference type="EMBL" id="CP004350">
    <property type="protein sequence ID" value="AHI19351.1"/>
    <property type="molecule type" value="Genomic_DNA"/>
</dbReference>
<gene>
    <name evidence="1" type="ORF">CCASEI_03865</name>
</gene>
<dbReference type="Proteomes" id="UP000019226">
    <property type="component" value="Chromosome"/>
</dbReference>
<reference evidence="2" key="1">
    <citation type="submission" date="2013-02" db="EMBL/GenBank/DDBJ databases">
        <title>The complete genome sequence of Corynebacterium casei LMG S-19264 (=DSM 44701).</title>
        <authorList>
            <person name="Ruckert C."/>
            <person name="Albersmeier A."/>
            <person name="Kalinowski J."/>
        </authorList>
    </citation>
    <scope>NUCLEOTIDE SEQUENCE [LARGE SCALE GENOMIC DNA]</scope>
    <source>
        <strain evidence="2">LMG S-19264</strain>
    </source>
</reference>
<dbReference type="RefSeq" id="WP_081748460.1">
    <property type="nucleotide sequence ID" value="NZ_CP004350.1"/>
</dbReference>
<accession>A0ABN4CAK7</accession>
<protein>
    <submittedName>
        <fullName evidence="1">Uncharacterized protein</fullName>
    </submittedName>
</protein>
<sequence length="86" mass="9097">MTQPIDELLRSAGVPFFDASDGTLSGGETASASIVSALVAHWDRLDGQQQRALVSALEASTQATEEAEAFVRKHLWSGLGLSGRLI</sequence>
<evidence type="ECO:0000313" key="2">
    <source>
        <dbReference type="Proteomes" id="UP000019226"/>
    </source>
</evidence>
<proteinExistence type="predicted"/>
<name>A0ABN4CAK7_9CORY</name>
<evidence type="ECO:0000313" key="1">
    <source>
        <dbReference type="EMBL" id="AHI19351.1"/>
    </source>
</evidence>
<keyword evidence="2" id="KW-1185">Reference proteome</keyword>
<organism evidence="1 2">
    <name type="scientific">Corynebacterium casei LMG S-19264</name>
    <dbReference type="NCBI Taxonomy" id="1285583"/>
    <lineage>
        <taxon>Bacteria</taxon>
        <taxon>Bacillati</taxon>
        <taxon>Actinomycetota</taxon>
        <taxon>Actinomycetes</taxon>
        <taxon>Mycobacteriales</taxon>
        <taxon>Corynebacteriaceae</taxon>
        <taxon>Corynebacterium</taxon>
    </lineage>
</organism>
<dbReference type="GeneID" id="82878988"/>